<proteinExistence type="predicted"/>
<evidence type="ECO:0000313" key="3">
    <source>
        <dbReference type="Proteomes" id="UP000290572"/>
    </source>
</evidence>
<protein>
    <submittedName>
        <fullName evidence="2">Uncharacterized protein</fullName>
    </submittedName>
</protein>
<keyword evidence="3" id="KW-1185">Reference proteome</keyword>
<comment type="caution">
    <text evidence="2">The sequence shown here is derived from an EMBL/GenBank/DDBJ whole genome shotgun (WGS) entry which is preliminary data.</text>
</comment>
<gene>
    <name evidence="2" type="ORF">ROHU_018329</name>
</gene>
<keyword evidence="1" id="KW-0732">Signal</keyword>
<name>A0A498N5D9_LABRO</name>
<evidence type="ECO:0000256" key="1">
    <source>
        <dbReference type="SAM" id="SignalP"/>
    </source>
</evidence>
<evidence type="ECO:0000313" key="2">
    <source>
        <dbReference type="EMBL" id="RXN29599.1"/>
    </source>
</evidence>
<dbReference type="EMBL" id="QBIY01011753">
    <property type="protein sequence ID" value="RXN29599.1"/>
    <property type="molecule type" value="Genomic_DNA"/>
</dbReference>
<dbReference type="AlphaFoldDB" id="A0A498N5D9"/>
<sequence>MKVTLSKPVLMSVVSWSLLGPDNVEGNHVGRSVTCHQRVGRSAVITEKGSPHCDQDYARIVEEVEAAYGPSSEHAAAIGIELRQRVRKAGEPLHVLRDDIYEKVSIAYADRSEKEQDSISVEVFTNAMGDADIVQRLLEEQPCTLVCTQV</sequence>
<feature type="chain" id="PRO_5019721559" evidence="1">
    <location>
        <begin position="27"/>
        <end position="150"/>
    </location>
</feature>
<accession>A0A498N5D9</accession>
<reference evidence="2 3" key="1">
    <citation type="submission" date="2018-03" db="EMBL/GenBank/DDBJ databases">
        <title>Draft genome sequence of Rohu Carp (Labeo rohita).</title>
        <authorList>
            <person name="Das P."/>
            <person name="Kushwaha B."/>
            <person name="Joshi C.G."/>
            <person name="Kumar D."/>
            <person name="Nagpure N.S."/>
            <person name="Sahoo L."/>
            <person name="Das S.P."/>
            <person name="Bit A."/>
            <person name="Patnaik S."/>
            <person name="Meher P.K."/>
            <person name="Jayasankar P."/>
            <person name="Koringa P.G."/>
            <person name="Patel N.V."/>
            <person name="Hinsu A.T."/>
            <person name="Kumar R."/>
            <person name="Pandey M."/>
            <person name="Agarwal S."/>
            <person name="Srivastava S."/>
            <person name="Singh M."/>
            <person name="Iquebal M.A."/>
            <person name="Jaiswal S."/>
            <person name="Angadi U.B."/>
            <person name="Kumar N."/>
            <person name="Raza M."/>
            <person name="Shah T.M."/>
            <person name="Rai A."/>
            <person name="Jena J.K."/>
        </authorList>
    </citation>
    <scope>NUCLEOTIDE SEQUENCE [LARGE SCALE GENOMIC DNA]</scope>
    <source>
        <strain evidence="2">DASCIFA01</strain>
        <tissue evidence="2">Testis</tissue>
    </source>
</reference>
<feature type="signal peptide" evidence="1">
    <location>
        <begin position="1"/>
        <end position="26"/>
    </location>
</feature>
<dbReference type="Proteomes" id="UP000290572">
    <property type="component" value="Unassembled WGS sequence"/>
</dbReference>
<organism evidence="2 3">
    <name type="scientific">Labeo rohita</name>
    <name type="common">Indian major carp</name>
    <name type="synonym">Cyprinus rohita</name>
    <dbReference type="NCBI Taxonomy" id="84645"/>
    <lineage>
        <taxon>Eukaryota</taxon>
        <taxon>Metazoa</taxon>
        <taxon>Chordata</taxon>
        <taxon>Craniata</taxon>
        <taxon>Vertebrata</taxon>
        <taxon>Euteleostomi</taxon>
        <taxon>Actinopterygii</taxon>
        <taxon>Neopterygii</taxon>
        <taxon>Teleostei</taxon>
        <taxon>Ostariophysi</taxon>
        <taxon>Cypriniformes</taxon>
        <taxon>Cyprinidae</taxon>
        <taxon>Labeoninae</taxon>
        <taxon>Labeonini</taxon>
        <taxon>Labeo</taxon>
    </lineage>
</organism>